<feature type="region of interest" description="Disordered" evidence="1">
    <location>
        <begin position="110"/>
        <end position="130"/>
    </location>
</feature>
<proteinExistence type="predicted"/>
<dbReference type="AlphaFoldDB" id="A0A9X6NHE8"/>
<sequence length="130" mass="14288">MFKQNYNSTEARAKECQKNPPKYLAREAAKSRIVTQSTDRRLSTTALRTKPDLTQSVSSVEDIGVPPPPIPTLNTSSPHNNFQLAHPKLAVRGKNDRRVNKPAWKPHGVWISAPSSYSSPAQGSSVNAIL</sequence>
<evidence type="ECO:0000256" key="1">
    <source>
        <dbReference type="SAM" id="MobiDB-lite"/>
    </source>
</evidence>
<feature type="compositionally biased region" description="Polar residues" evidence="1">
    <location>
        <begin position="49"/>
        <end position="59"/>
    </location>
</feature>
<protein>
    <submittedName>
        <fullName evidence="2">Uncharacterized protein</fullName>
    </submittedName>
</protein>
<accession>A0A9X6NHE8</accession>
<feature type="region of interest" description="Disordered" evidence="1">
    <location>
        <begin position="49"/>
        <end position="81"/>
    </location>
</feature>
<feature type="compositionally biased region" description="Polar residues" evidence="1">
    <location>
        <begin position="1"/>
        <end position="10"/>
    </location>
</feature>
<feature type="region of interest" description="Disordered" evidence="1">
    <location>
        <begin position="1"/>
        <end position="20"/>
    </location>
</feature>
<evidence type="ECO:0000313" key="2">
    <source>
        <dbReference type="EMBL" id="OWA53935.1"/>
    </source>
</evidence>
<gene>
    <name evidence="2" type="ORF">BV898_18359</name>
</gene>
<dbReference type="EMBL" id="MTYJ01000358">
    <property type="protein sequence ID" value="OWA53935.1"/>
    <property type="molecule type" value="Genomic_DNA"/>
</dbReference>
<name>A0A9X6NHE8_HYPEX</name>
<organism evidence="2 3">
    <name type="scientific">Hypsibius exemplaris</name>
    <name type="common">Freshwater tardigrade</name>
    <dbReference type="NCBI Taxonomy" id="2072580"/>
    <lineage>
        <taxon>Eukaryota</taxon>
        <taxon>Metazoa</taxon>
        <taxon>Ecdysozoa</taxon>
        <taxon>Tardigrada</taxon>
        <taxon>Eutardigrada</taxon>
        <taxon>Parachela</taxon>
        <taxon>Hypsibioidea</taxon>
        <taxon>Hypsibiidae</taxon>
        <taxon>Hypsibius</taxon>
    </lineage>
</organism>
<keyword evidence="3" id="KW-1185">Reference proteome</keyword>
<comment type="caution">
    <text evidence="2">The sequence shown here is derived from an EMBL/GenBank/DDBJ whole genome shotgun (WGS) entry which is preliminary data.</text>
</comment>
<feature type="compositionally biased region" description="Polar residues" evidence="1">
    <location>
        <begin position="72"/>
        <end position="81"/>
    </location>
</feature>
<dbReference type="Proteomes" id="UP000192578">
    <property type="component" value="Unassembled WGS sequence"/>
</dbReference>
<evidence type="ECO:0000313" key="3">
    <source>
        <dbReference type="Proteomes" id="UP000192578"/>
    </source>
</evidence>
<reference evidence="3" key="1">
    <citation type="submission" date="2017-01" db="EMBL/GenBank/DDBJ databases">
        <title>Comparative genomics of anhydrobiosis in the tardigrade Hypsibius dujardini.</title>
        <authorList>
            <person name="Yoshida Y."/>
            <person name="Koutsovoulos G."/>
            <person name="Laetsch D."/>
            <person name="Stevens L."/>
            <person name="Kumar S."/>
            <person name="Horikawa D."/>
            <person name="Ishino K."/>
            <person name="Komine S."/>
            <person name="Tomita M."/>
            <person name="Blaxter M."/>
            <person name="Arakawa K."/>
        </authorList>
    </citation>
    <scope>NUCLEOTIDE SEQUENCE [LARGE SCALE GENOMIC DNA]</scope>
    <source>
        <strain evidence="3">Z151</strain>
    </source>
</reference>
<feature type="compositionally biased region" description="Low complexity" evidence="1">
    <location>
        <begin position="112"/>
        <end position="130"/>
    </location>
</feature>